<evidence type="ECO:0000313" key="1">
    <source>
        <dbReference type="EMBL" id="KKN28311.1"/>
    </source>
</evidence>
<proteinExistence type="predicted"/>
<dbReference type="EMBL" id="LAZR01002573">
    <property type="protein sequence ID" value="KKN28311.1"/>
    <property type="molecule type" value="Genomic_DNA"/>
</dbReference>
<organism evidence="1">
    <name type="scientific">marine sediment metagenome</name>
    <dbReference type="NCBI Taxonomy" id="412755"/>
    <lineage>
        <taxon>unclassified sequences</taxon>
        <taxon>metagenomes</taxon>
        <taxon>ecological metagenomes</taxon>
    </lineage>
</organism>
<comment type="caution">
    <text evidence="1">The sequence shown here is derived from an EMBL/GenBank/DDBJ whole genome shotgun (WGS) entry which is preliminary data.</text>
</comment>
<dbReference type="AlphaFoldDB" id="A0A0F9RTL9"/>
<name>A0A0F9RTL9_9ZZZZ</name>
<sequence>MRIECNKCNEIICIMTNRQIKAVKIFVCPRCGNDLKKEAEVGIKMGLTCPRHK</sequence>
<reference evidence="1" key="1">
    <citation type="journal article" date="2015" name="Nature">
        <title>Complex archaea that bridge the gap between prokaryotes and eukaryotes.</title>
        <authorList>
            <person name="Spang A."/>
            <person name="Saw J.H."/>
            <person name="Jorgensen S.L."/>
            <person name="Zaremba-Niedzwiedzka K."/>
            <person name="Martijn J."/>
            <person name="Lind A.E."/>
            <person name="van Eijk R."/>
            <person name="Schleper C."/>
            <person name="Guy L."/>
            <person name="Ettema T.J."/>
        </authorList>
    </citation>
    <scope>NUCLEOTIDE SEQUENCE</scope>
</reference>
<protein>
    <submittedName>
        <fullName evidence="1">Uncharacterized protein</fullName>
    </submittedName>
</protein>
<accession>A0A0F9RTL9</accession>
<gene>
    <name evidence="1" type="ORF">LCGC14_0855500</name>
</gene>